<evidence type="ECO:0000256" key="1">
    <source>
        <dbReference type="SAM" id="Phobius"/>
    </source>
</evidence>
<name>A0A2U3Q6Y6_9BRAD</name>
<feature type="transmembrane region" description="Helical" evidence="1">
    <location>
        <begin position="103"/>
        <end position="122"/>
    </location>
</feature>
<dbReference type="InterPro" id="IPR009476">
    <property type="entry name" value="DUF1097"/>
</dbReference>
<dbReference type="OrthoDB" id="7861714at2"/>
<gene>
    <name evidence="2" type="ORF">BRAD3257_6155</name>
</gene>
<keyword evidence="1" id="KW-0472">Membrane</keyword>
<feature type="transmembrane region" description="Helical" evidence="1">
    <location>
        <begin position="58"/>
        <end position="83"/>
    </location>
</feature>
<protein>
    <submittedName>
        <fullName evidence="2">Putative transmembrane protein</fullName>
    </submittedName>
</protein>
<accession>A0A2U3Q6Y6</accession>
<evidence type="ECO:0000313" key="2">
    <source>
        <dbReference type="EMBL" id="SPP97069.1"/>
    </source>
</evidence>
<dbReference type="AlphaFoldDB" id="A0A2U3Q6Y6"/>
<reference evidence="2 3" key="1">
    <citation type="submission" date="2018-03" db="EMBL/GenBank/DDBJ databases">
        <authorList>
            <person name="Gully D."/>
        </authorList>
    </citation>
    <scope>NUCLEOTIDE SEQUENCE [LARGE SCALE GENOMIC DNA]</scope>
    <source>
        <strain evidence="2">ORS3257</strain>
    </source>
</reference>
<sequence>MTPLLALTISIAVLGGVDTYLTATVLPIPVWVTFIAWASFFACGGTSAGFVKSVASNWIGVIISSFCLLAIAAAPGSAAFAAVSVGLGSGAMILASSHRALGFPPAIVFGFASTVGTVAATGSPITDASITNPALTAAFSILVGAAFGFVSEKFADVLATRRATA</sequence>
<organism evidence="2 3">
    <name type="scientific">Bradyrhizobium vignae</name>
    <dbReference type="NCBI Taxonomy" id="1549949"/>
    <lineage>
        <taxon>Bacteria</taxon>
        <taxon>Pseudomonadati</taxon>
        <taxon>Pseudomonadota</taxon>
        <taxon>Alphaproteobacteria</taxon>
        <taxon>Hyphomicrobiales</taxon>
        <taxon>Nitrobacteraceae</taxon>
        <taxon>Bradyrhizobium</taxon>
    </lineage>
</organism>
<accession>A0A4Q0R0N2</accession>
<feature type="transmembrane region" description="Helical" evidence="1">
    <location>
        <begin position="29"/>
        <end position="51"/>
    </location>
</feature>
<keyword evidence="1 2" id="KW-0812">Transmembrane</keyword>
<dbReference type="Proteomes" id="UP000246085">
    <property type="component" value="Chromosome BRAD3257"/>
</dbReference>
<keyword evidence="1" id="KW-1133">Transmembrane helix</keyword>
<dbReference type="Pfam" id="PF06496">
    <property type="entry name" value="DUF1097"/>
    <property type="match status" value="1"/>
</dbReference>
<evidence type="ECO:0000313" key="3">
    <source>
        <dbReference type="Proteomes" id="UP000246085"/>
    </source>
</evidence>
<dbReference type="KEGG" id="bvz:BRAD3257_6155"/>
<proteinExistence type="predicted"/>
<feature type="transmembrane region" description="Helical" evidence="1">
    <location>
        <begin position="134"/>
        <end position="151"/>
    </location>
</feature>
<dbReference type="EMBL" id="LS398110">
    <property type="protein sequence ID" value="SPP97069.1"/>
    <property type="molecule type" value="Genomic_DNA"/>
</dbReference>